<evidence type="ECO:0000313" key="2">
    <source>
        <dbReference type="Proteomes" id="UP000007266"/>
    </source>
</evidence>
<evidence type="ECO:0000313" key="1">
    <source>
        <dbReference type="EMBL" id="EFA06059.1"/>
    </source>
</evidence>
<organism evidence="1 2">
    <name type="scientific">Tribolium castaneum</name>
    <name type="common">Red flour beetle</name>
    <dbReference type="NCBI Taxonomy" id="7070"/>
    <lineage>
        <taxon>Eukaryota</taxon>
        <taxon>Metazoa</taxon>
        <taxon>Ecdysozoa</taxon>
        <taxon>Arthropoda</taxon>
        <taxon>Hexapoda</taxon>
        <taxon>Insecta</taxon>
        <taxon>Pterygota</taxon>
        <taxon>Neoptera</taxon>
        <taxon>Endopterygota</taxon>
        <taxon>Coleoptera</taxon>
        <taxon>Polyphaga</taxon>
        <taxon>Cucujiformia</taxon>
        <taxon>Tenebrionidae</taxon>
        <taxon>Tenebrionidae incertae sedis</taxon>
        <taxon>Tribolium</taxon>
    </lineage>
</organism>
<dbReference type="InParanoid" id="D6WQL7"/>
<protein>
    <submittedName>
        <fullName evidence="1">Uncharacterized protein</fullName>
    </submittedName>
</protein>
<reference evidence="1 2" key="1">
    <citation type="journal article" date="2008" name="Nature">
        <title>The genome of the model beetle and pest Tribolium castaneum.</title>
        <authorList>
            <consortium name="Tribolium Genome Sequencing Consortium"/>
            <person name="Richards S."/>
            <person name="Gibbs R.A."/>
            <person name="Weinstock G.M."/>
            <person name="Brown S.J."/>
            <person name="Denell R."/>
            <person name="Beeman R.W."/>
            <person name="Gibbs R."/>
            <person name="Beeman R.W."/>
            <person name="Brown S.J."/>
            <person name="Bucher G."/>
            <person name="Friedrich M."/>
            <person name="Grimmelikhuijzen C.J."/>
            <person name="Klingler M."/>
            <person name="Lorenzen M."/>
            <person name="Richards S."/>
            <person name="Roth S."/>
            <person name="Schroder R."/>
            <person name="Tautz D."/>
            <person name="Zdobnov E.M."/>
            <person name="Muzny D."/>
            <person name="Gibbs R.A."/>
            <person name="Weinstock G.M."/>
            <person name="Attaway T."/>
            <person name="Bell S."/>
            <person name="Buhay C.J."/>
            <person name="Chandrabose M.N."/>
            <person name="Chavez D."/>
            <person name="Clerk-Blankenburg K.P."/>
            <person name="Cree A."/>
            <person name="Dao M."/>
            <person name="Davis C."/>
            <person name="Chacko J."/>
            <person name="Dinh H."/>
            <person name="Dugan-Rocha S."/>
            <person name="Fowler G."/>
            <person name="Garner T.T."/>
            <person name="Garnes J."/>
            <person name="Gnirke A."/>
            <person name="Hawes A."/>
            <person name="Hernandez J."/>
            <person name="Hines S."/>
            <person name="Holder M."/>
            <person name="Hume J."/>
            <person name="Jhangiani S.N."/>
            <person name="Joshi V."/>
            <person name="Khan Z.M."/>
            <person name="Jackson L."/>
            <person name="Kovar C."/>
            <person name="Kowis A."/>
            <person name="Lee S."/>
            <person name="Lewis L.R."/>
            <person name="Margolis J."/>
            <person name="Morgan M."/>
            <person name="Nazareth L.V."/>
            <person name="Nguyen N."/>
            <person name="Okwuonu G."/>
            <person name="Parker D."/>
            <person name="Richards S."/>
            <person name="Ruiz S.J."/>
            <person name="Santibanez J."/>
            <person name="Savard J."/>
            <person name="Scherer S.E."/>
            <person name="Schneider B."/>
            <person name="Sodergren E."/>
            <person name="Tautz D."/>
            <person name="Vattahil S."/>
            <person name="Villasana D."/>
            <person name="White C.S."/>
            <person name="Wright R."/>
            <person name="Park Y."/>
            <person name="Beeman R.W."/>
            <person name="Lord J."/>
            <person name="Oppert B."/>
            <person name="Lorenzen M."/>
            <person name="Brown S."/>
            <person name="Wang L."/>
            <person name="Savard J."/>
            <person name="Tautz D."/>
            <person name="Richards S."/>
            <person name="Weinstock G."/>
            <person name="Gibbs R.A."/>
            <person name="Liu Y."/>
            <person name="Worley K."/>
            <person name="Weinstock G."/>
            <person name="Elsik C.G."/>
            <person name="Reese J.T."/>
            <person name="Elhaik E."/>
            <person name="Landan G."/>
            <person name="Graur D."/>
            <person name="Arensburger P."/>
            <person name="Atkinson P."/>
            <person name="Beeman R.W."/>
            <person name="Beidler J."/>
            <person name="Brown S.J."/>
            <person name="Demuth J.P."/>
            <person name="Drury D.W."/>
            <person name="Du Y.Z."/>
            <person name="Fujiwara H."/>
            <person name="Lorenzen M."/>
            <person name="Maselli V."/>
            <person name="Osanai M."/>
            <person name="Park Y."/>
            <person name="Robertson H.M."/>
            <person name="Tu Z."/>
            <person name="Wang J.J."/>
            <person name="Wang S."/>
            <person name="Richards S."/>
            <person name="Song H."/>
            <person name="Zhang L."/>
            <person name="Sodergren E."/>
            <person name="Werner D."/>
            <person name="Stanke M."/>
            <person name="Morgenstern B."/>
            <person name="Solovyev V."/>
            <person name="Kosarev P."/>
            <person name="Brown G."/>
            <person name="Chen H.C."/>
            <person name="Ermolaeva O."/>
            <person name="Hlavina W."/>
            <person name="Kapustin Y."/>
            <person name="Kiryutin B."/>
            <person name="Kitts P."/>
            <person name="Maglott D."/>
            <person name="Pruitt K."/>
            <person name="Sapojnikov V."/>
            <person name="Souvorov A."/>
            <person name="Mackey A.J."/>
            <person name="Waterhouse R.M."/>
            <person name="Wyder S."/>
            <person name="Zdobnov E.M."/>
            <person name="Zdobnov E.M."/>
            <person name="Wyder S."/>
            <person name="Kriventseva E.V."/>
            <person name="Kadowaki T."/>
            <person name="Bork P."/>
            <person name="Aranda M."/>
            <person name="Bao R."/>
            <person name="Beermann A."/>
            <person name="Berns N."/>
            <person name="Bolognesi R."/>
            <person name="Bonneton F."/>
            <person name="Bopp D."/>
            <person name="Brown S.J."/>
            <person name="Bucher G."/>
            <person name="Butts T."/>
            <person name="Chaumot A."/>
            <person name="Denell R.E."/>
            <person name="Ferrier D.E."/>
            <person name="Friedrich M."/>
            <person name="Gordon C.M."/>
            <person name="Jindra M."/>
            <person name="Klingler M."/>
            <person name="Lan Q."/>
            <person name="Lattorff H.M."/>
            <person name="Laudet V."/>
            <person name="von Levetsow C."/>
            <person name="Liu Z."/>
            <person name="Lutz R."/>
            <person name="Lynch J.A."/>
            <person name="da Fonseca R.N."/>
            <person name="Posnien N."/>
            <person name="Reuter R."/>
            <person name="Roth S."/>
            <person name="Savard J."/>
            <person name="Schinko J.B."/>
            <person name="Schmitt C."/>
            <person name="Schoppmeier M."/>
            <person name="Schroder R."/>
            <person name="Shippy T.D."/>
            <person name="Simonnet F."/>
            <person name="Marques-Souza H."/>
            <person name="Tautz D."/>
            <person name="Tomoyasu Y."/>
            <person name="Trauner J."/>
            <person name="Van der Zee M."/>
            <person name="Vervoort M."/>
            <person name="Wittkopp N."/>
            <person name="Wimmer E.A."/>
            <person name="Yang X."/>
            <person name="Jones A.K."/>
            <person name="Sattelle D.B."/>
            <person name="Ebert P.R."/>
            <person name="Nelson D."/>
            <person name="Scott J.G."/>
            <person name="Beeman R.W."/>
            <person name="Muthukrishnan S."/>
            <person name="Kramer K.J."/>
            <person name="Arakane Y."/>
            <person name="Beeman R.W."/>
            <person name="Zhu Q."/>
            <person name="Hogenkamp D."/>
            <person name="Dixit R."/>
            <person name="Oppert B."/>
            <person name="Jiang H."/>
            <person name="Zou Z."/>
            <person name="Marshall J."/>
            <person name="Elpidina E."/>
            <person name="Vinokurov K."/>
            <person name="Oppert C."/>
            <person name="Zou Z."/>
            <person name="Evans J."/>
            <person name="Lu Z."/>
            <person name="Zhao P."/>
            <person name="Sumathipala N."/>
            <person name="Altincicek B."/>
            <person name="Vilcinskas A."/>
            <person name="Williams M."/>
            <person name="Hultmark D."/>
            <person name="Hetru C."/>
            <person name="Jiang H."/>
            <person name="Grimmelikhuijzen C.J."/>
            <person name="Hauser F."/>
            <person name="Cazzamali G."/>
            <person name="Williamson M."/>
            <person name="Park Y."/>
            <person name="Li B."/>
            <person name="Tanaka Y."/>
            <person name="Predel R."/>
            <person name="Neupert S."/>
            <person name="Schachtner J."/>
            <person name="Verleyen P."/>
            <person name="Raible F."/>
            <person name="Bork P."/>
            <person name="Friedrich M."/>
            <person name="Walden K.K."/>
            <person name="Robertson H.M."/>
            <person name="Angeli S."/>
            <person name="Foret S."/>
            <person name="Bucher G."/>
            <person name="Schuetz S."/>
            <person name="Maleszka R."/>
            <person name="Wimmer E.A."/>
            <person name="Beeman R.W."/>
            <person name="Lorenzen M."/>
            <person name="Tomoyasu Y."/>
            <person name="Miller S.C."/>
            <person name="Grossmann D."/>
            <person name="Bucher G."/>
        </authorList>
    </citation>
    <scope>NUCLEOTIDE SEQUENCE [LARGE SCALE GENOMIC DNA]</scope>
    <source>
        <strain evidence="1 2">Georgia GA2</strain>
    </source>
</reference>
<dbReference type="AlphaFoldDB" id="D6WQL7"/>
<gene>
    <name evidence="1" type="primary">GLEAN_08894</name>
    <name evidence="1" type="ORF">TcasGA2_TC008894</name>
</gene>
<dbReference type="EMBL" id="KQ971354">
    <property type="protein sequence ID" value="EFA06059.1"/>
    <property type="molecule type" value="Genomic_DNA"/>
</dbReference>
<dbReference type="HOGENOM" id="CLU_1148537_0_0_1"/>
<dbReference type="Proteomes" id="UP000007266">
    <property type="component" value="Linkage group 7"/>
</dbReference>
<proteinExistence type="predicted"/>
<accession>D6WQL7</accession>
<sequence>MQELPRLFVTEDLSLGEIVLVDFFHYRRGINCNSILLCANQLQSKRSIISETGNKTFQYSRIYVCVYYLLSIASAGKEKDSFIKLLIRENAINTHYRDKSNLPSTNFPVVGDAANSGKRNVLSLLTLDTTGPYKKRNAESFNKYSKRDWSAELFMREVVYDNNLPQYFNPIIIRAIKPTNGTIRFPASRSLSDLRHKTTKRERVIKSLLELIDTDYETSYLGPKLQFSLICHARVRSKQRRN</sequence>
<reference evidence="1 2" key="2">
    <citation type="journal article" date="2010" name="Nucleic Acids Res.">
        <title>BeetleBase in 2010: revisions to provide comprehensive genomic information for Tribolium castaneum.</title>
        <authorList>
            <person name="Kim H.S."/>
            <person name="Murphy T."/>
            <person name="Xia J."/>
            <person name="Caragea D."/>
            <person name="Park Y."/>
            <person name="Beeman R.W."/>
            <person name="Lorenzen M.D."/>
            <person name="Butcher S."/>
            <person name="Manak J.R."/>
            <person name="Brown S.J."/>
        </authorList>
    </citation>
    <scope>GENOME REANNOTATION</scope>
    <source>
        <strain evidence="1 2">Georgia GA2</strain>
    </source>
</reference>
<keyword evidence="2" id="KW-1185">Reference proteome</keyword>
<name>D6WQL7_TRICA</name>